<keyword evidence="2" id="KW-0472">Membrane</keyword>
<accession>A0A0H3FY39</accession>
<feature type="compositionally biased region" description="Basic and acidic residues" evidence="1">
    <location>
        <begin position="91"/>
        <end position="105"/>
    </location>
</feature>
<dbReference type="eggNOG" id="COG3743">
    <property type="taxonomic scope" value="Bacteria"/>
</dbReference>
<proteinExistence type="predicted"/>
<keyword evidence="2" id="KW-0812">Transmembrane</keyword>
<feature type="transmembrane region" description="Helical" evidence="2">
    <location>
        <begin position="6"/>
        <end position="26"/>
    </location>
</feature>
<reference evidence="3 4" key="1">
    <citation type="journal article" date="2011" name="J. Bacteriol.">
        <title>Genome sequence of the ethanol-producing Zymomonas mobilis subsp. mobilis lectotype strain ATCC 10988.</title>
        <authorList>
            <person name="Pappas K.M."/>
            <person name="Kouvelis V.N."/>
            <person name="Saunders E."/>
            <person name="Brettin T.S."/>
            <person name="Bruce D."/>
            <person name="Detter C."/>
            <person name="Balakireva M."/>
            <person name="Han C.S."/>
            <person name="Savvakis G."/>
            <person name="Kyrpides N.C."/>
            <person name="Typas M.A."/>
        </authorList>
    </citation>
    <scope>NUCLEOTIDE SEQUENCE [LARGE SCALE GENOMIC DNA]</scope>
    <source>
        <strain evidence="4">ATCC 10988 / DSM 424 / CCUG 17860 / LMG 404 / NCIMB 8938 / NRRL B-806 / ZM1</strain>
    </source>
</reference>
<dbReference type="AlphaFoldDB" id="A0A0H3FY39"/>
<dbReference type="RefSeq" id="WP_014500745.1">
    <property type="nucleotide sequence ID" value="NC_017262.1"/>
</dbReference>
<feature type="region of interest" description="Disordered" evidence="1">
    <location>
        <begin position="35"/>
        <end position="68"/>
    </location>
</feature>
<dbReference type="Proteomes" id="UP000001494">
    <property type="component" value="Chromosome"/>
</dbReference>
<evidence type="ECO:0000256" key="2">
    <source>
        <dbReference type="SAM" id="Phobius"/>
    </source>
</evidence>
<dbReference type="HOGENOM" id="CLU_070816_0_0_5"/>
<dbReference type="EMBL" id="CP002850">
    <property type="protein sequence ID" value="AEH62689.1"/>
    <property type="molecule type" value="Genomic_DNA"/>
</dbReference>
<evidence type="ECO:0000313" key="4">
    <source>
        <dbReference type="Proteomes" id="UP000001494"/>
    </source>
</evidence>
<keyword evidence="2" id="KW-1133">Transmembrane helix</keyword>
<protein>
    <submittedName>
        <fullName evidence="3">Uncharacterized protein</fullName>
    </submittedName>
</protein>
<dbReference type="KEGG" id="zmm:Zmob_0852"/>
<dbReference type="Gene3D" id="1.10.150.20">
    <property type="entry name" value="5' to 3' exonuclease, C-terminal subdomain"/>
    <property type="match status" value="1"/>
</dbReference>
<name>A0A0H3FY39_ZYMMA</name>
<evidence type="ECO:0000256" key="1">
    <source>
        <dbReference type="SAM" id="MobiDB-lite"/>
    </source>
</evidence>
<organism evidence="3 4">
    <name type="scientific">Zymomonas mobilis subsp. mobilis (strain ATCC 10988 / DSM 424 / LMG 404 / NCIMB 8938 / NRRL B-806 / ZM1)</name>
    <dbReference type="NCBI Taxonomy" id="555217"/>
    <lineage>
        <taxon>Bacteria</taxon>
        <taxon>Pseudomonadati</taxon>
        <taxon>Pseudomonadota</taxon>
        <taxon>Alphaproteobacteria</taxon>
        <taxon>Sphingomonadales</taxon>
        <taxon>Zymomonadaceae</taxon>
        <taxon>Zymomonas</taxon>
    </lineage>
</organism>
<feature type="region of interest" description="Disordered" evidence="1">
    <location>
        <begin position="80"/>
        <end position="152"/>
    </location>
</feature>
<gene>
    <name evidence="3" type="ordered locus">Zmob_0852</name>
</gene>
<dbReference type="OrthoDB" id="9807941at2"/>
<sequence length="232" mass="25132">MTPTEIIAVAAGIVVVAIAVVIMFLVKRRQKPIKTTEETQNEAQPPKLQRTFEPVAPPPAYQDLKSEKKAEAIPVRDIPIVTKTSPAPQEAKTDKTKITEEKSDKANTLSPVERQESVDTASAKAPESVPQPEYVKNDIPSPANDVSSSEGSADKLTQIKGLGPKANKILAGLGITRFSQIAAWTDADIAEIDPKMGAFSGRIAREHWVEQAKLLDAGDIETFESKFGALHR</sequence>
<evidence type="ECO:0000313" key="3">
    <source>
        <dbReference type="EMBL" id="AEH62689.1"/>
    </source>
</evidence>